<gene>
    <name evidence="1" type="ORF">BO94DRAFT_536928</name>
</gene>
<dbReference type="GeneID" id="37114294"/>
<dbReference type="RefSeq" id="XP_025465774.1">
    <property type="nucleotide sequence ID" value="XM_025612151.1"/>
</dbReference>
<dbReference type="Proteomes" id="UP000246702">
    <property type="component" value="Unassembled WGS sequence"/>
</dbReference>
<evidence type="ECO:0000313" key="1">
    <source>
        <dbReference type="EMBL" id="PWY81706.1"/>
    </source>
</evidence>
<dbReference type="InterPro" id="IPR038883">
    <property type="entry name" value="AN11006-like"/>
</dbReference>
<organism evidence="1 2">
    <name type="scientific">Aspergillus sclerotioniger CBS 115572</name>
    <dbReference type="NCBI Taxonomy" id="1450535"/>
    <lineage>
        <taxon>Eukaryota</taxon>
        <taxon>Fungi</taxon>
        <taxon>Dikarya</taxon>
        <taxon>Ascomycota</taxon>
        <taxon>Pezizomycotina</taxon>
        <taxon>Eurotiomycetes</taxon>
        <taxon>Eurotiomycetidae</taxon>
        <taxon>Eurotiales</taxon>
        <taxon>Aspergillaceae</taxon>
        <taxon>Aspergillus</taxon>
        <taxon>Aspergillus subgen. Circumdati</taxon>
    </lineage>
</organism>
<dbReference type="PANTHER" id="PTHR42085">
    <property type="entry name" value="F-BOX DOMAIN-CONTAINING PROTEIN"/>
    <property type="match status" value="1"/>
</dbReference>
<accession>A0A317W502</accession>
<name>A0A317W502_9EURO</name>
<dbReference type="AlphaFoldDB" id="A0A317W502"/>
<proteinExistence type="predicted"/>
<dbReference type="PANTHER" id="PTHR42085:SF2">
    <property type="entry name" value="F-BOX DOMAIN-CONTAINING PROTEIN"/>
    <property type="match status" value="1"/>
</dbReference>
<sequence length="364" mass="42466">MTFFNKPTQAPNPPNPQTKWKLYQKKLKSLRTTLFHRTPPKPNPIDRSPFPFLRLPPEIRTQIYHLLLTVPDDGALWLRYSLPRQKWWDATPFCQSPGPRTPRPRVTLGLLLTCHTIREEALPILFRINKVWLDAPPGKCLEFLTSLPPTVSGGIREMKLWIDAYLNCGRATGNLPSFSPEVKEEHRLRVEDELLTPWGELFSWMQGNLRMLKTLHVWFGPGRSWHAGNLGAISLEWQGFYRRGWLEKIWEMRQVEWVLIEAQLEWCEQMEERDRESLRDLMGDVQLVKGFEEVSLEWSHFFFLSSACEQFPETSLCISLRRGEGLGLGELPEYKPIYTLNDMICPRICGFAEPQPPRSPNNCR</sequence>
<keyword evidence="2" id="KW-1185">Reference proteome</keyword>
<comment type="caution">
    <text evidence="1">The sequence shown here is derived from an EMBL/GenBank/DDBJ whole genome shotgun (WGS) entry which is preliminary data.</text>
</comment>
<protein>
    <submittedName>
        <fullName evidence="1">Uncharacterized protein</fullName>
    </submittedName>
</protein>
<dbReference type="EMBL" id="MSFK01000020">
    <property type="protein sequence ID" value="PWY81706.1"/>
    <property type="molecule type" value="Genomic_DNA"/>
</dbReference>
<evidence type="ECO:0000313" key="2">
    <source>
        <dbReference type="Proteomes" id="UP000246702"/>
    </source>
</evidence>
<reference evidence="1 2" key="1">
    <citation type="submission" date="2016-12" db="EMBL/GenBank/DDBJ databases">
        <title>The genomes of Aspergillus section Nigri reveals drivers in fungal speciation.</title>
        <authorList>
            <consortium name="DOE Joint Genome Institute"/>
            <person name="Vesth T.C."/>
            <person name="Nybo J."/>
            <person name="Theobald S."/>
            <person name="Brandl J."/>
            <person name="Frisvad J.C."/>
            <person name="Nielsen K.F."/>
            <person name="Lyhne E.K."/>
            <person name="Kogle M.E."/>
            <person name="Kuo A."/>
            <person name="Riley R."/>
            <person name="Clum A."/>
            <person name="Nolan M."/>
            <person name="Lipzen A."/>
            <person name="Salamov A."/>
            <person name="Henrissat B."/>
            <person name="Wiebenga A."/>
            <person name="De Vries R.P."/>
            <person name="Grigoriev I.V."/>
            <person name="Mortensen U.H."/>
            <person name="Andersen M.R."/>
            <person name="Baker S.E."/>
        </authorList>
    </citation>
    <scope>NUCLEOTIDE SEQUENCE [LARGE SCALE GENOMIC DNA]</scope>
    <source>
        <strain evidence="1 2">CBS 115572</strain>
    </source>
</reference>
<dbReference type="OrthoDB" id="2951834at2759"/>